<feature type="transmembrane region" description="Helical" evidence="3">
    <location>
        <begin position="346"/>
        <end position="372"/>
    </location>
</feature>
<dbReference type="InterPro" id="IPR032523">
    <property type="entry name" value="CcmF_C"/>
</dbReference>
<feature type="transmembrane region" description="Helical" evidence="3">
    <location>
        <begin position="420"/>
        <end position="437"/>
    </location>
</feature>
<feature type="transmembrane region" description="Helical" evidence="3">
    <location>
        <begin position="279"/>
        <end position="299"/>
    </location>
</feature>
<dbReference type="PRINTS" id="PR01410">
    <property type="entry name" value="CCBIOGENESIS"/>
</dbReference>
<proteinExistence type="inferred from homology"/>
<feature type="transmembrane region" description="Helical" evidence="3">
    <location>
        <begin position="178"/>
        <end position="200"/>
    </location>
</feature>
<feature type="transmembrane region" description="Helical" evidence="3">
    <location>
        <begin position="251"/>
        <end position="267"/>
    </location>
</feature>
<feature type="transmembrane region" description="Helical" evidence="3">
    <location>
        <begin position="476"/>
        <end position="497"/>
    </location>
</feature>
<keyword evidence="3" id="KW-1133">Transmembrane helix</keyword>
<dbReference type="GO" id="GO:0017004">
    <property type="term" value="P:cytochrome complex assembly"/>
    <property type="evidence" value="ECO:0007669"/>
    <property type="project" value="UniProtKB-KW"/>
</dbReference>
<sequence length="624" mass="71300">MHYFAFFSLLIALLFIVLNGGISTYFLFTNKDVTVNLKLTENVQKSVTFLILLSSVILLYALGVRDFSYAYVHDYTDTFLPLFYALTAFWAGQEGSFLFWLLSIALFGFFFLFTSSYQKMTGRQKVMFWCFYFLIEAFFLLILTGPSNPFLKLSPAPSEGRGLNPLLQNVGMIFHPPLLFLGYAGFTIPACLALAFWLEGEYKEWIKIVRPITILSWVFLSVGIVLGAWWSYMELGWGGYWAWDPVENASLIPWLFGSAYLHFSIIARKRSSLYKTTFFLLHLTLIACFFATFLVRSNVVESLHAFGSGGIAWPLSIFMFIYFLITLYLTLIPVKGKRLDDLWTKSGFIIITSWLFIFLGIIVIIATLWPVFSKLWSDNTVGLDATFYNRVCAPLFIFIAVAMAICFVLDWKGKIQDKKILLLSFLGFFLSVALMLFNGYKNFFSLLGVGSAIFSILTLIWFTLKNRFYKNINMIGIYGLHIGISLIIIGIAISGPFKHEEEFILSPGKEITMDSFNIKYKELIHKKVPGIEIFEGVFDIFRKGKKIGELRPQKRLYAHFEQPFVEVDTYPSLGTEVYISLLGFDKNKNVSIKISLHPAVNWIWIGSFILSICGLMACFSRKKA</sequence>
<feature type="transmembrane region" description="Helical" evidence="3">
    <location>
        <begin position="212"/>
        <end position="231"/>
    </location>
</feature>
<evidence type="ECO:0000259" key="5">
    <source>
        <dbReference type="Pfam" id="PF16327"/>
    </source>
</evidence>
<name>A0A1H0AAL3_9BACT</name>
<evidence type="ECO:0000256" key="1">
    <source>
        <dbReference type="ARBA" id="ARBA00009186"/>
    </source>
</evidence>
<dbReference type="PANTHER" id="PTHR43653">
    <property type="entry name" value="CYTOCHROME C ASSEMBLY PROTEIN-RELATED"/>
    <property type="match status" value="1"/>
</dbReference>
<keyword evidence="2" id="KW-0201">Cytochrome c-type biogenesis</keyword>
<dbReference type="PANTHER" id="PTHR43653:SF1">
    <property type="entry name" value="CYTOCHROME C-TYPE BIOGENESIS PROTEIN CCMF"/>
    <property type="match status" value="1"/>
</dbReference>
<dbReference type="InterPro" id="IPR003567">
    <property type="entry name" value="Cyt_c_biogenesis"/>
</dbReference>
<feature type="transmembrane region" description="Helical" evidence="3">
    <location>
        <begin position="97"/>
        <end position="114"/>
    </location>
</feature>
<dbReference type="GO" id="GO:0016020">
    <property type="term" value="C:membrane"/>
    <property type="evidence" value="ECO:0007669"/>
    <property type="project" value="InterPro"/>
</dbReference>
<gene>
    <name evidence="6" type="ORF">SAMN04488516_101339</name>
</gene>
<feature type="transmembrane region" description="Helical" evidence="3">
    <location>
        <begin position="43"/>
        <end position="63"/>
    </location>
</feature>
<feature type="transmembrane region" description="Helical" evidence="3">
    <location>
        <begin position="126"/>
        <end position="145"/>
    </location>
</feature>
<dbReference type="STRING" id="206665.SAMN04488516_101339"/>
<feature type="transmembrane region" description="Helical" evidence="3">
    <location>
        <begin position="75"/>
        <end position="91"/>
    </location>
</feature>
<protein>
    <submittedName>
        <fullName evidence="6">Cytochrome c-type biogenesis protein CcmF</fullName>
    </submittedName>
</protein>
<evidence type="ECO:0000256" key="2">
    <source>
        <dbReference type="ARBA" id="ARBA00022748"/>
    </source>
</evidence>
<reference evidence="6 7" key="1">
    <citation type="submission" date="2016-10" db="EMBL/GenBank/DDBJ databases">
        <authorList>
            <person name="de Groot N.N."/>
        </authorList>
    </citation>
    <scope>NUCLEOTIDE SEQUENCE [LARGE SCALE GENOMIC DNA]</scope>
    <source>
        <strain evidence="6 7">DSM 15269</strain>
    </source>
</reference>
<feature type="domain" description="Cytochrome c-type biogenesis protein CcmF C-terminal" evidence="5">
    <location>
        <begin position="335"/>
        <end position="620"/>
    </location>
</feature>
<evidence type="ECO:0000313" key="7">
    <source>
        <dbReference type="Proteomes" id="UP000199602"/>
    </source>
</evidence>
<feature type="transmembrane region" description="Helical" evidence="3">
    <location>
        <begin position="387"/>
        <end position="408"/>
    </location>
</feature>
<dbReference type="GO" id="GO:0020037">
    <property type="term" value="F:heme binding"/>
    <property type="evidence" value="ECO:0007669"/>
    <property type="project" value="InterPro"/>
</dbReference>
<dbReference type="AlphaFoldDB" id="A0A1H0AAL3"/>
<evidence type="ECO:0000259" key="4">
    <source>
        <dbReference type="Pfam" id="PF01578"/>
    </source>
</evidence>
<keyword evidence="7" id="KW-1185">Reference proteome</keyword>
<comment type="similarity">
    <text evidence="1">Belongs to the CcmF/CycK/Ccl1/NrfE/CcsA family.</text>
</comment>
<keyword evidence="3" id="KW-0812">Transmembrane</keyword>
<dbReference type="Pfam" id="PF16327">
    <property type="entry name" value="CcmF_C"/>
    <property type="match status" value="1"/>
</dbReference>
<evidence type="ECO:0000313" key="6">
    <source>
        <dbReference type="EMBL" id="SDN30467.1"/>
    </source>
</evidence>
<feature type="transmembrane region" description="Helical" evidence="3">
    <location>
        <begin position="311"/>
        <end position="334"/>
    </location>
</feature>
<dbReference type="RefSeq" id="WP_092062405.1">
    <property type="nucleotide sequence ID" value="NZ_FNIN01000001.1"/>
</dbReference>
<feature type="domain" description="Cytochrome c assembly protein" evidence="4">
    <location>
        <begin position="90"/>
        <end position="297"/>
    </location>
</feature>
<evidence type="ECO:0000256" key="3">
    <source>
        <dbReference type="SAM" id="Phobius"/>
    </source>
</evidence>
<feature type="transmembrane region" description="Helical" evidence="3">
    <location>
        <begin position="599"/>
        <end position="619"/>
    </location>
</feature>
<organism evidence="6 7">
    <name type="scientific">Desulfonauticus submarinus</name>
    <dbReference type="NCBI Taxonomy" id="206665"/>
    <lineage>
        <taxon>Bacteria</taxon>
        <taxon>Pseudomonadati</taxon>
        <taxon>Thermodesulfobacteriota</taxon>
        <taxon>Desulfovibrionia</taxon>
        <taxon>Desulfovibrionales</taxon>
        <taxon>Desulfonauticaceae</taxon>
        <taxon>Desulfonauticus</taxon>
    </lineage>
</organism>
<dbReference type="OrthoDB" id="9761451at2"/>
<dbReference type="EMBL" id="FNIN01000001">
    <property type="protein sequence ID" value="SDN30467.1"/>
    <property type="molecule type" value="Genomic_DNA"/>
</dbReference>
<dbReference type="Pfam" id="PF01578">
    <property type="entry name" value="Cytochrom_C_asm"/>
    <property type="match status" value="1"/>
</dbReference>
<dbReference type="InterPro" id="IPR002541">
    <property type="entry name" value="Cyt_c_assembly"/>
</dbReference>
<feature type="transmembrane region" description="Helical" evidence="3">
    <location>
        <begin position="443"/>
        <end position="464"/>
    </location>
</feature>
<keyword evidence="3" id="KW-0472">Membrane</keyword>
<accession>A0A1H0AAL3</accession>
<dbReference type="GO" id="GO:0015232">
    <property type="term" value="F:heme transmembrane transporter activity"/>
    <property type="evidence" value="ECO:0007669"/>
    <property type="project" value="InterPro"/>
</dbReference>
<dbReference type="Proteomes" id="UP000199602">
    <property type="component" value="Unassembled WGS sequence"/>
</dbReference>